<dbReference type="AlphaFoldDB" id="A0AAD4NAE4"/>
<protein>
    <submittedName>
        <fullName evidence="1">Uncharacterized protein</fullName>
    </submittedName>
</protein>
<name>A0AAD4NAE4_9BILA</name>
<gene>
    <name evidence="1" type="ORF">DdX_05836</name>
</gene>
<sequence>MYWRDMFPHFSRKEIVKLQFSSRFLVNAIEKVKPAQLHIIENLYIRKSPSRIKFATCKKDHIGNCHLTHIAEFCPPNYVRFSDVTMSPIMDADFLQLLKTHKSVFSGCKLLMMPISIDEESANKAFTTLMDDVFTECQLIVLNLHKWNLASQLNICAFSGVKNCDILHMVTDEMVFSAEDPLLESMFQWLHSNPRSGKKELVLLNFGGCESLLRKLMQRFNDDVEPHCYGFSVNNLNEDFFNEFLNYSSSNSTTQEELIGHWIPDDNESGFDFHLYRVSTKLLSEKNNL</sequence>
<evidence type="ECO:0000313" key="2">
    <source>
        <dbReference type="Proteomes" id="UP001201812"/>
    </source>
</evidence>
<reference evidence="1" key="1">
    <citation type="submission" date="2022-01" db="EMBL/GenBank/DDBJ databases">
        <title>Genome Sequence Resource for Two Populations of Ditylenchus destructor, the Migratory Endoparasitic Phytonematode.</title>
        <authorList>
            <person name="Zhang H."/>
            <person name="Lin R."/>
            <person name="Xie B."/>
        </authorList>
    </citation>
    <scope>NUCLEOTIDE SEQUENCE</scope>
    <source>
        <strain evidence="1">BazhouSP</strain>
    </source>
</reference>
<dbReference type="Proteomes" id="UP001201812">
    <property type="component" value="Unassembled WGS sequence"/>
</dbReference>
<keyword evidence="2" id="KW-1185">Reference proteome</keyword>
<dbReference type="EMBL" id="JAKKPZ010000006">
    <property type="protein sequence ID" value="KAI1720442.1"/>
    <property type="molecule type" value="Genomic_DNA"/>
</dbReference>
<proteinExistence type="predicted"/>
<comment type="caution">
    <text evidence="1">The sequence shown here is derived from an EMBL/GenBank/DDBJ whole genome shotgun (WGS) entry which is preliminary data.</text>
</comment>
<accession>A0AAD4NAE4</accession>
<organism evidence="1 2">
    <name type="scientific">Ditylenchus destructor</name>
    <dbReference type="NCBI Taxonomy" id="166010"/>
    <lineage>
        <taxon>Eukaryota</taxon>
        <taxon>Metazoa</taxon>
        <taxon>Ecdysozoa</taxon>
        <taxon>Nematoda</taxon>
        <taxon>Chromadorea</taxon>
        <taxon>Rhabditida</taxon>
        <taxon>Tylenchina</taxon>
        <taxon>Tylenchomorpha</taxon>
        <taxon>Sphaerularioidea</taxon>
        <taxon>Anguinidae</taxon>
        <taxon>Anguininae</taxon>
        <taxon>Ditylenchus</taxon>
    </lineage>
</organism>
<evidence type="ECO:0000313" key="1">
    <source>
        <dbReference type="EMBL" id="KAI1720442.1"/>
    </source>
</evidence>